<keyword evidence="4 5" id="KW-0472">Membrane</keyword>
<feature type="transmembrane region" description="Helical" evidence="5">
    <location>
        <begin position="182"/>
        <end position="202"/>
    </location>
</feature>
<dbReference type="Proteomes" id="UP000663828">
    <property type="component" value="Unassembled WGS sequence"/>
</dbReference>
<evidence type="ECO:0000256" key="1">
    <source>
        <dbReference type="ARBA" id="ARBA00004370"/>
    </source>
</evidence>
<keyword evidence="9" id="KW-1185">Reference proteome</keyword>
<name>A0A814XGD5_ADIRI</name>
<evidence type="ECO:0000256" key="5">
    <source>
        <dbReference type="SAM" id="Phobius"/>
    </source>
</evidence>
<feature type="domain" description="G-protein coupled receptors family 1 profile" evidence="6">
    <location>
        <begin position="32"/>
        <end position="299"/>
    </location>
</feature>
<gene>
    <name evidence="8" type="ORF">EDS130_LOCUS26078</name>
    <name evidence="7" type="ORF">XAT740_LOCUS20815</name>
</gene>
<feature type="transmembrane region" description="Helical" evidence="5">
    <location>
        <begin position="134"/>
        <end position="162"/>
    </location>
</feature>
<keyword evidence="2 5" id="KW-0812">Transmembrane</keyword>
<proteinExistence type="predicted"/>
<keyword evidence="3 5" id="KW-1133">Transmembrane helix</keyword>
<protein>
    <recommendedName>
        <fullName evidence="6">G-protein coupled receptors family 1 profile domain-containing protein</fullName>
    </recommendedName>
</protein>
<feature type="transmembrane region" description="Helical" evidence="5">
    <location>
        <begin position="95"/>
        <end position="114"/>
    </location>
</feature>
<evidence type="ECO:0000313" key="10">
    <source>
        <dbReference type="Proteomes" id="UP000663852"/>
    </source>
</evidence>
<dbReference type="AlphaFoldDB" id="A0A814XGD5"/>
<dbReference type="Proteomes" id="UP000663852">
    <property type="component" value="Unassembled WGS sequence"/>
</dbReference>
<accession>A0A814XGD5</accession>
<comment type="subcellular location">
    <subcellularLocation>
        <location evidence="1">Membrane</location>
    </subcellularLocation>
</comment>
<dbReference type="EMBL" id="CAJNOJ010000157">
    <property type="protein sequence ID" value="CAF1214707.1"/>
    <property type="molecule type" value="Genomic_DNA"/>
</dbReference>
<feature type="transmembrane region" description="Helical" evidence="5">
    <location>
        <begin position="285"/>
        <end position="307"/>
    </location>
</feature>
<dbReference type="PROSITE" id="PS50262">
    <property type="entry name" value="G_PROTEIN_RECEP_F1_2"/>
    <property type="match status" value="1"/>
</dbReference>
<feature type="transmembrane region" description="Helical" evidence="5">
    <location>
        <begin position="244"/>
        <end position="265"/>
    </location>
</feature>
<reference evidence="8" key="1">
    <citation type="submission" date="2021-02" db="EMBL/GenBank/DDBJ databases">
        <authorList>
            <person name="Nowell W R."/>
        </authorList>
    </citation>
    <scope>NUCLEOTIDE SEQUENCE</scope>
</reference>
<dbReference type="InterPro" id="IPR017452">
    <property type="entry name" value="GPCR_Rhodpsn_7TM"/>
</dbReference>
<evidence type="ECO:0000256" key="2">
    <source>
        <dbReference type="ARBA" id="ARBA00022692"/>
    </source>
</evidence>
<evidence type="ECO:0000256" key="4">
    <source>
        <dbReference type="ARBA" id="ARBA00023136"/>
    </source>
</evidence>
<organism evidence="8 10">
    <name type="scientific">Adineta ricciae</name>
    <name type="common">Rotifer</name>
    <dbReference type="NCBI Taxonomy" id="249248"/>
    <lineage>
        <taxon>Eukaryota</taxon>
        <taxon>Metazoa</taxon>
        <taxon>Spiralia</taxon>
        <taxon>Gnathifera</taxon>
        <taxon>Rotifera</taxon>
        <taxon>Eurotatoria</taxon>
        <taxon>Bdelloidea</taxon>
        <taxon>Adinetida</taxon>
        <taxon>Adinetidae</taxon>
        <taxon>Adineta</taxon>
    </lineage>
</organism>
<dbReference type="GO" id="GO:0016020">
    <property type="term" value="C:membrane"/>
    <property type="evidence" value="ECO:0007669"/>
    <property type="project" value="UniProtKB-SubCell"/>
</dbReference>
<dbReference type="SUPFAM" id="SSF81321">
    <property type="entry name" value="Family A G protein-coupled receptor-like"/>
    <property type="match status" value="1"/>
</dbReference>
<evidence type="ECO:0000256" key="3">
    <source>
        <dbReference type="ARBA" id="ARBA00022989"/>
    </source>
</evidence>
<dbReference type="OrthoDB" id="9990906at2759"/>
<feature type="transmembrane region" description="Helical" evidence="5">
    <location>
        <begin position="53"/>
        <end position="75"/>
    </location>
</feature>
<dbReference type="EMBL" id="CAJNOR010001468">
    <property type="protein sequence ID" value="CAF1148446.1"/>
    <property type="molecule type" value="Genomic_DNA"/>
</dbReference>
<evidence type="ECO:0000313" key="9">
    <source>
        <dbReference type="Proteomes" id="UP000663828"/>
    </source>
</evidence>
<sequence length="322" mass="36679">MSSDNDLIDLFSSLATNVHKYGGPILILIGTINCLLGLYVFSRKTLRKNPCSIYLIASNVSSIFFIYTSTLYSTLSLGYSIDLTRYNLFYCSFRFYTMFLFEILPPCYFILASIDRVFLTSHNALIRQKSTVHLAYISIVLVTLFWSVIHIHSFFLMHIQIFALGRSGCFFQSGLYLTIMSYYPLIVKGILIPSLMIIFGLWTVKNLRTKTPVVPGTRRMTGIMQNDRLPSCSTQAKDRLFIKILLVDIVIYVVFNLIQSIIVLYQQATLNQTKSSSRVAIERLVFATSLTGTAIPFCIGTFTNLVVSKHFRREMKNSLLCK</sequence>
<evidence type="ECO:0000313" key="7">
    <source>
        <dbReference type="EMBL" id="CAF1148446.1"/>
    </source>
</evidence>
<evidence type="ECO:0000259" key="6">
    <source>
        <dbReference type="PROSITE" id="PS50262"/>
    </source>
</evidence>
<feature type="transmembrane region" description="Helical" evidence="5">
    <location>
        <begin position="21"/>
        <end position="41"/>
    </location>
</feature>
<dbReference type="Gene3D" id="1.20.1070.10">
    <property type="entry name" value="Rhodopsin 7-helix transmembrane proteins"/>
    <property type="match status" value="1"/>
</dbReference>
<evidence type="ECO:0000313" key="8">
    <source>
        <dbReference type="EMBL" id="CAF1214707.1"/>
    </source>
</evidence>
<comment type="caution">
    <text evidence="8">The sequence shown here is derived from an EMBL/GenBank/DDBJ whole genome shotgun (WGS) entry which is preliminary data.</text>
</comment>